<dbReference type="EMBL" id="JARKIE010000064">
    <property type="protein sequence ID" value="KAJ7690508.1"/>
    <property type="molecule type" value="Genomic_DNA"/>
</dbReference>
<evidence type="ECO:0000313" key="2">
    <source>
        <dbReference type="EMBL" id="KAJ7690508.1"/>
    </source>
</evidence>
<keyword evidence="3" id="KW-1185">Reference proteome</keyword>
<gene>
    <name evidence="2" type="ORF">B0H17DRAFT_850912</name>
</gene>
<organism evidence="2 3">
    <name type="scientific">Mycena rosella</name>
    <name type="common">Pink bonnet</name>
    <name type="synonym">Agaricus rosellus</name>
    <dbReference type="NCBI Taxonomy" id="1033263"/>
    <lineage>
        <taxon>Eukaryota</taxon>
        <taxon>Fungi</taxon>
        <taxon>Dikarya</taxon>
        <taxon>Basidiomycota</taxon>
        <taxon>Agaricomycotina</taxon>
        <taxon>Agaricomycetes</taxon>
        <taxon>Agaricomycetidae</taxon>
        <taxon>Agaricales</taxon>
        <taxon>Marasmiineae</taxon>
        <taxon>Mycenaceae</taxon>
        <taxon>Mycena</taxon>
    </lineage>
</organism>
<dbReference type="Proteomes" id="UP001221757">
    <property type="component" value="Unassembled WGS sequence"/>
</dbReference>
<sequence length="86" mass="9205">MHSGETSYRLGRLPLAIGMPVMVTQNFDVQNGVVNGATGFVKGIRYTINASGERVIQSCIVYIPDMTGPPLPNLPPKHAPILADTV</sequence>
<protein>
    <recommendedName>
        <fullName evidence="1">DNA helicase Pif1-like 2B domain-containing protein</fullName>
    </recommendedName>
</protein>
<dbReference type="AlphaFoldDB" id="A0AAD7DIP3"/>
<dbReference type="InterPro" id="IPR049163">
    <property type="entry name" value="Pif1-like_2B_dom"/>
</dbReference>
<evidence type="ECO:0000313" key="3">
    <source>
        <dbReference type="Proteomes" id="UP001221757"/>
    </source>
</evidence>
<comment type="caution">
    <text evidence="2">The sequence shown here is derived from an EMBL/GenBank/DDBJ whole genome shotgun (WGS) entry which is preliminary data.</text>
</comment>
<accession>A0AAD7DIP3</accession>
<reference evidence="2" key="1">
    <citation type="submission" date="2023-03" db="EMBL/GenBank/DDBJ databases">
        <title>Massive genome expansion in bonnet fungi (Mycena s.s.) driven by repeated elements and novel gene families across ecological guilds.</title>
        <authorList>
            <consortium name="Lawrence Berkeley National Laboratory"/>
            <person name="Harder C.B."/>
            <person name="Miyauchi S."/>
            <person name="Viragh M."/>
            <person name="Kuo A."/>
            <person name="Thoen E."/>
            <person name="Andreopoulos B."/>
            <person name="Lu D."/>
            <person name="Skrede I."/>
            <person name="Drula E."/>
            <person name="Henrissat B."/>
            <person name="Morin E."/>
            <person name="Kohler A."/>
            <person name="Barry K."/>
            <person name="LaButti K."/>
            <person name="Morin E."/>
            <person name="Salamov A."/>
            <person name="Lipzen A."/>
            <person name="Mereny Z."/>
            <person name="Hegedus B."/>
            <person name="Baldrian P."/>
            <person name="Stursova M."/>
            <person name="Weitz H."/>
            <person name="Taylor A."/>
            <person name="Grigoriev I.V."/>
            <person name="Nagy L.G."/>
            <person name="Martin F."/>
            <person name="Kauserud H."/>
        </authorList>
    </citation>
    <scope>NUCLEOTIDE SEQUENCE</scope>
    <source>
        <strain evidence="2">CBHHK067</strain>
    </source>
</reference>
<proteinExistence type="predicted"/>
<feature type="domain" description="DNA helicase Pif1-like 2B" evidence="1">
    <location>
        <begin position="12"/>
        <end position="41"/>
    </location>
</feature>
<feature type="non-terminal residue" evidence="2">
    <location>
        <position position="86"/>
    </location>
</feature>
<dbReference type="Pfam" id="PF21530">
    <property type="entry name" value="Pif1_2B_dom"/>
    <property type="match status" value="1"/>
</dbReference>
<evidence type="ECO:0000259" key="1">
    <source>
        <dbReference type="Pfam" id="PF21530"/>
    </source>
</evidence>
<name>A0AAD7DIP3_MYCRO</name>